<dbReference type="Proteomes" id="UP000316096">
    <property type="component" value="Unassembled WGS sequence"/>
</dbReference>
<dbReference type="PROSITE" id="PS00211">
    <property type="entry name" value="ABC_TRANSPORTER_1"/>
    <property type="match status" value="1"/>
</dbReference>
<dbReference type="CDD" id="cd03255">
    <property type="entry name" value="ABC_MJ0796_LolCDE_FtsE"/>
    <property type="match status" value="1"/>
</dbReference>
<keyword evidence="1" id="KW-0813">Transport</keyword>
<evidence type="ECO:0000256" key="2">
    <source>
        <dbReference type="ARBA" id="ARBA00022741"/>
    </source>
</evidence>
<keyword evidence="6" id="KW-0449">Lipoprotein</keyword>
<dbReference type="OrthoDB" id="3266715at2"/>
<dbReference type="AlphaFoldDB" id="A0A543CUC4"/>
<dbReference type="SUPFAM" id="SSF52540">
    <property type="entry name" value="P-loop containing nucleoside triphosphate hydrolases"/>
    <property type="match status" value="1"/>
</dbReference>
<dbReference type="InterPro" id="IPR003593">
    <property type="entry name" value="AAA+_ATPase"/>
</dbReference>
<evidence type="ECO:0000256" key="1">
    <source>
        <dbReference type="ARBA" id="ARBA00022448"/>
    </source>
</evidence>
<proteinExistence type="predicted"/>
<feature type="region of interest" description="Disordered" evidence="4">
    <location>
        <begin position="247"/>
        <end position="340"/>
    </location>
</feature>
<protein>
    <submittedName>
        <fullName evidence="6">ABC-type lipoprotein export system ATPase subunit</fullName>
    </submittedName>
</protein>
<comment type="caution">
    <text evidence="6">The sequence shown here is derived from an EMBL/GenBank/DDBJ whole genome shotgun (WGS) entry which is preliminary data.</text>
</comment>
<evidence type="ECO:0000256" key="4">
    <source>
        <dbReference type="SAM" id="MobiDB-lite"/>
    </source>
</evidence>
<dbReference type="FunFam" id="3.40.50.300:FF:000032">
    <property type="entry name" value="Export ABC transporter ATP-binding protein"/>
    <property type="match status" value="1"/>
</dbReference>
<dbReference type="GO" id="GO:0016887">
    <property type="term" value="F:ATP hydrolysis activity"/>
    <property type="evidence" value="ECO:0007669"/>
    <property type="project" value="InterPro"/>
</dbReference>
<gene>
    <name evidence="6" type="ORF">FB559_6394</name>
</gene>
<dbReference type="InterPro" id="IPR017871">
    <property type="entry name" value="ABC_transporter-like_CS"/>
</dbReference>
<dbReference type="Pfam" id="PF00005">
    <property type="entry name" value="ABC_tran"/>
    <property type="match status" value="1"/>
</dbReference>
<dbReference type="GO" id="GO:0022857">
    <property type="term" value="F:transmembrane transporter activity"/>
    <property type="evidence" value="ECO:0007669"/>
    <property type="project" value="TreeGrafter"/>
</dbReference>
<name>A0A543CUC4_9ACTN</name>
<evidence type="ECO:0000313" key="6">
    <source>
        <dbReference type="EMBL" id="TQM00677.1"/>
    </source>
</evidence>
<dbReference type="InterPro" id="IPR015854">
    <property type="entry name" value="ABC_transpr_LolD-like"/>
</dbReference>
<dbReference type="PROSITE" id="PS50893">
    <property type="entry name" value="ABC_TRANSPORTER_2"/>
    <property type="match status" value="1"/>
</dbReference>
<reference evidence="6 7" key="1">
    <citation type="submission" date="2019-06" db="EMBL/GenBank/DDBJ databases">
        <title>Sequencing the genomes of 1000 actinobacteria strains.</title>
        <authorList>
            <person name="Klenk H.-P."/>
        </authorList>
    </citation>
    <scope>NUCLEOTIDE SEQUENCE [LARGE SCALE GENOMIC DNA]</scope>
    <source>
        <strain evidence="6 7">DSM 102200</strain>
    </source>
</reference>
<organism evidence="6 7">
    <name type="scientific">Actinoallomurus bryophytorum</name>
    <dbReference type="NCBI Taxonomy" id="1490222"/>
    <lineage>
        <taxon>Bacteria</taxon>
        <taxon>Bacillati</taxon>
        <taxon>Actinomycetota</taxon>
        <taxon>Actinomycetes</taxon>
        <taxon>Streptosporangiales</taxon>
        <taxon>Thermomonosporaceae</taxon>
        <taxon>Actinoallomurus</taxon>
    </lineage>
</organism>
<dbReference type="PANTHER" id="PTHR24220">
    <property type="entry name" value="IMPORT ATP-BINDING PROTEIN"/>
    <property type="match status" value="1"/>
</dbReference>
<sequence length="340" mass="35826">MRAAAEHGHPQAALRAPAVALANVTKTYPGGVRALDDVSITVERGMFLAVMGPSGSGKSTLMHCAAGLDTPTSGNVAIDGIAIGGLNETRRTELRRARVGFVFQSYNLVPSLSVVDNITLPLRLAGTAPDRDWVRLLVERVGLADRLERRPAELSGGQQQRAAIARALVTRPAVVFGDEPTGALDLRTAREVLDLLRDLVDGLGQTVVMVTHDPAAAARADQVLVMADGRVVETLEKRSAADLAHHITSLSPPDGPATVPSPDGPATRRTTFPPPDGPATRRTAFPPPDGSATRRTAFPPPDGSATRRTAFPPPDGSATRRTAFPPPDGSATRRPTLETE</sequence>
<evidence type="ECO:0000313" key="7">
    <source>
        <dbReference type="Proteomes" id="UP000316096"/>
    </source>
</evidence>
<dbReference type="GO" id="GO:0005524">
    <property type="term" value="F:ATP binding"/>
    <property type="evidence" value="ECO:0007669"/>
    <property type="project" value="UniProtKB-KW"/>
</dbReference>
<dbReference type="GO" id="GO:0005886">
    <property type="term" value="C:plasma membrane"/>
    <property type="evidence" value="ECO:0007669"/>
    <property type="project" value="TreeGrafter"/>
</dbReference>
<keyword evidence="3" id="KW-0067">ATP-binding</keyword>
<evidence type="ECO:0000256" key="3">
    <source>
        <dbReference type="ARBA" id="ARBA00022840"/>
    </source>
</evidence>
<accession>A0A543CUC4</accession>
<keyword evidence="7" id="KW-1185">Reference proteome</keyword>
<dbReference type="SMART" id="SM00382">
    <property type="entry name" value="AAA"/>
    <property type="match status" value="1"/>
</dbReference>
<feature type="domain" description="ABC transporter" evidence="5">
    <location>
        <begin position="19"/>
        <end position="253"/>
    </location>
</feature>
<dbReference type="EMBL" id="VFOZ01000001">
    <property type="protein sequence ID" value="TQM00677.1"/>
    <property type="molecule type" value="Genomic_DNA"/>
</dbReference>
<keyword evidence="2" id="KW-0547">Nucleotide-binding</keyword>
<dbReference type="InterPro" id="IPR027417">
    <property type="entry name" value="P-loop_NTPase"/>
</dbReference>
<dbReference type="InterPro" id="IPR017911">
    <property type="entry name" value="MacB-like_ATP-bd"/>
</dbReference>
<evidence type="ECO:0000259" key="5">
    <source>
        <dbReference type="PROSITE" id="PS50893"/>
    </source>
</evidence>
<dbReference type="Gene3D" id="3.40.50.300">
    <property type="entry name" value="P-loop containing nucleotide triphosphate hydrolases"/>
    <property type="match status" value="1"/>
</dbReference>
<dbReference type="GO" id="GO:0098796">
    <property type="term" value="C:membrane protein complex"/>
    <property type="evidence" value="ECO:0007669"/>
    <property type="project" value="UniProtKB-ARBA"/>
</dbReference>
<dbReference type="PANTHER" id="PTHR24220:SF685">
    <property type="entry name" value="ABC TRANSPORTER RELATED"/>
    <property type="match status" value="1"/>
</dbReference>
<dbReference type="InterPro" id="IPR003439">
    <property type="entry name" value="ABC_transporter-like_ATP-bd"/>
</dbReference>